<evidence type="ECO:0000259" key="1">
    <source>
        <dbReference type="Pfam" id="PF19502"/>
    </source>
</evidence>
<dbReference type="AlphaFoldDB" id="A0A2S7STV1"/>
<dbReference type="Gene3D" id="3.30.460.40">
    <property type="match status" value="1"/>
</dbReference>
<dbReference type="SUPFAM" id="SSF81301">
    <property type="entry name" value="Nucleotidyltransferase"/>
    <property type="match status" value="1"/>
</dbReference>
<accession>A0A2S7STV1</accession>
<dbReference type="InterPro" id="IPR045792">
    <property type="entry name" value="DUF6036"/>
</dbReference>
<dbReference type="Proteomes" id="UP000239872">
    <property type="component" value="Unassembled WGS sequence"/>
</dbReference>
<dbReference type="InterPro" id="IPR043519">
    <property type="entry name" value="NT_sf"/>
</dbReference>
<evidence type="ECO:0000313" key="3">
    <source>
        <dbReference type="Proteomes" id="UP000239872"/>
    </source>
</evidence>
<keyword evidence="3" id="KW-1185">Reference proteome</keyword>
<name>A0A2S7STV1_9BACT</name>
<reference evidence="2 3" key="1">
    <citation type="submission" date="2018-01" db="EMBL/GenBank/DDBJ databases">
        <title>A novel member of the phylum Bacteroidetes isolated from glacier ice.</title>
        <authorList>
            <person name="Liu Q."/>
            <person name="Xin Y.-H."/>
        </authorList>
    </citation>
    <scope>NUCLEOTIDE SEQUENCE [LARGE SCALE GENOMIC DNA]</scope>
    <source>
        <strain evidence="2 3">RB1R16</strain>
    </source>
</reference>
<dbReference type="OrthoDB" id="121150at2"/>
<evidence type="ECO:0000313" key="2">
    <source>
        <dbReference type="EMBL" id="PQJ09946.1"/>
    </source>
</evidence>
<protein>
    <recommendedName>
        <fullName evidence="1">DUF6036 domain-containing protein</fullName>
    </recommendedName>
</protein>
<dbReference type="EMBL" id="PPSL01000004">
    <property type="protein sequence ID" value="PQJ09946.1"/>
    <property type="molecule type" value="Genomic_DNA"/>
</dbReference>
<comment type="caution">
    <text evidence="2">The sequence shown here is derived from an EMBL/GenBank/DDBJ whole genome shotgun (WGS) entry which is preliminary data.</text>
</comment>
<gene>
    <name evidence="2" type="ORF">CJD36_014685</name>
</gene>
<proteinExistence type="predicted"/>
<feature type="domain" description="DUF6036" evidence="1">
    <location>
        <begin position="19"/>
        <end position="158"/>
    </location>
</feature>
<dbReference type="RefSeq" id="WP_105039955.1">
    <property type="nucleotide sequence ID" value="NZ_PPSL01000004.1"/>
</dbReference>
<organism evidence="2 3">
    <name type="scientific">Flavipsychrobacter stenotrophus</name>
    <dbReference type="NCBI Taxonomy" id="2077091"/>
    <lineage>
        <taxon>Bacteria</taxon>
        <taxon>Pseudomonadati</taxon>
        <taxon>Bacteroidota</taxon>
        <taxon>Chitinophagia</taxon>
        <taxon>Chitinophagales</taxon>
        <taxon>Chitinophagaceae</taxon>
        <taxon>Flavipsychrobacter</taxon>
    </lineage>
</organism>
<dbReference type="Pfam" id="PF19502">
    <property type="entry name" value="DUF6036"/>
    <property type="match status" value="1"/>
</dbReference>
<sequence length="165" mass="18897">MDTNLAGTLCKVCGVLNKHSVEYLIVGGIAVAIHGYFRLTTDMSGRETDKPDFDFWYNATYNNYFRLLDAIEELGQDVTDIKNETTPDPQKSFFKIDMKAFSADFLPGLPGLSNFKESFKQKKIIVLQEVDIFFISYDDLLLTKIATARPKDLDDIEHLKQRRDQ</sequence>